<feature type="non-terminal residue" evidence="2">
    <location>
        <position position="57"/>
    </location>
</feature>
<organism evidence="2 3">
    <name type="scientific">Rotaria socialis</name>
    <dbReference type="NCBI Taxonomy" id="392032"/>
    <lineage>
        <taxon>Eukaryota</taxon>
        <taxon>Metazoa</taxon>
        <taxon>Spiralia</taxon>
        <taxon>Gnathifera</taxon>
        <taxon>Rotifera</taxon>
        <taxon>Eurotatoria</taxon>
        <taxon>Bdelloidea</taxon>
        <taxon>Philodinida</taxon>
        <taxon>Philodinidae</taxon>
        <taxon>Rotaria</taxon>
    </lineage>
</organism>
<reference evidence="2" key="1">
    <citation type="submission" date="2021-02" db="EMBL/GenBank/DDBJ databases">
        <authorList>
            <person name="Nowell W R."/>
        </authorList>
    </citation>
    <scope>NUCLEOTIDE SEQUENCE</scope>
</reference>
<gene>
    <name evidence="2" type="ORF">QYT958_LOCUS44561</name>
</gene>
<sequence length="57" mass="5386">EPGPKGDPGRSIPGPAGTDGFPGQSGLPGAKGERGLRGFPGLPGNSTTGLGLPGPHG</sequence>
<evidence type="ECO:0000313" key="3">
    <source>
        <dbReference type="Proteomes" id="UP000663848"/>
    </source>
</evidence>
<accession>A0A822EFQ6</accession>
<name>A0A822EFQ6_9BILA</name>
<dbReference type="AlphaFoldDB" id="A0A822EFQ6"/>
<proteinExistence type="predicted"/>
<dbReference type="Proteomes" id="UP000663848">
    <property type="component" value="Unassembled WGS sequence"/>
</dbReference>
<dbReference type="Pfam" id="PF01391">
    <property type="entry name" value="Collagen"/>
    <property type="match status" value="1"/>
</dbReference>
<evidence type="ECO:0000256" key="1">
    <source>
        <dbReference type="SAM" id="MobiDB-lite"/>
    </source>
</evidence>
<dbReference type="EMBL" id="CAJOBR010069562">
    <property type="protein sequence ID" value="CAF5095425.1"/>
    <property type="molecule type" value="Genomic_DNA"/>
</dbReference>
<dbReference type="InterPro" id="IPR008160">
    <property type="entry name" value="Collagen"/>
</dbReference>
<comment type="caution">
    <text evidence="2">The sequence shown here is derived from an EMBL/GenBank/DDBJ whole genome shotgun (WGS) entry which is preliminary data.</text>
</comment>
<feature type="region of interest" description="Disordered" evidence="1">
    <location>
        <begin position="1"/>
        <end position="57"/>
    </location>
</feature>
<evidence type="ECO:0000313" key="2">
    <source>
        <dbReference type="EMBL" id="CAF5095425.1"/>
    </source>
</evidence>
<protein>
    <submittedName>
        <fullName evidence="2">Uncharacterized protein</fullName>
    </submittedName>
</protein>
<feature type="non-terminal residue" evidence="2">
    <location>
        <position position="1"/>
    </location>
</feature>